<feature type="signal peptide" evidence="4">
    <location>
        <begin position="1"/>
        <end position="16"/>
    </location>
</feature>
<reference evidence="5" key="2">
    <citation type="submission" date="2020-11" db="EMBL/GenBank/DDBJ databases">
        <authorList>
            <person name="McCartney M.A."/>
            <person name="Auch B."/>
            <person name="Kono T."/>
            <person name="Mallez S."/>
            <person name="Becker A."/>
            <person name="Gohl D.M."/>
            <person name="Silverstein K.A.T."/>
            <person name="Koren S."/>
            <person name="Bechman K.B."/>
            <person name="Herman A."/>
            <person name="Abrahante J.E."/>
            <person name="Garbe J."/>
        </authorList>
    </citation>
    <scope>NUCLEOTIDE SEQUENCE</scope>
    <source>
        <strain evidence="5">Duluth1</strain>
        <tissue evidence="5">Whole animal</tissue>
    </source>
</reference>
<keyword evidence="2" id="KW-0964">Secreted</keyword>
<dbReference type="Pfam" id="PF01382">
    <property type="entry name" value="Avidin"/>
    <property type="match status" value="1"/>
</dbReference>
<gene>
    <name evidence="5" type="ORF">DPMN_005562</name>
</gene>
<dbReference type="Proteomes" id="UP000828390">
    <property type="component" value="Unassembled WGS sequence"/>
</dbReference>
<evidence type="ECO:0000256" key="3">
    <source>
        <dbReference type="ARBA" id="ARBA00022729"/>
    </source>
</evidence>
<dbReference type="GO" id="GO:0009374">
    <property type="term" value="F:biotin binding"/>
    <property type="evidence" value="ECO:0007669"/>
    <property type="project" value="InterPro"/>
</dbReference>
<accession>A0A9D4MTQ7</accession>
<name>A0A9D4MTQ7_DREPO</name>
<dbReference type="Gene3D" id="2.40.128.30">
    <property type="entry name" value="Avidin-like"/>
    <property type="match status" value="1"/>
</dbReference>
<dbReference type="InterPro" id="IPR005468">
    <property type="entry name" value="Avidin/str"/>
</dbReference>
<feature type="chain" id="PRO_5038403369" evidence="4">
    <location>
        <begin position="17"/>
        <end position="167"/>
    </location>
</feature>
<evidence type="ECO:0000256" key="4">
    <source>
        <dbReference type="SAM" id="SignalP"/>
    </source>
</evidence>
<evidence type="ECO:0000313" key="6">
    <source>
        <dbReference type="Proteomes" id="UP000828390"/>
    </source>
</evidence>
<dbReference type="EMBL" id="JAIWYP010000001">
    <property type="protein sequence ID" value="KAH3881636.1"/>
    <property type="molecule type" value="Genomic_DNA"/>
</dbReference>
<keyword evidence="6" id="KW-1185">Reference proteome</keyword>
<dbReference type="PROSITE" id="PS51326">
    <property type="entry name" value="AVIDIN_2"/>
    <property type="match status" value="1"/>
</dbReference>
<keyword evidence="3 4" id="KW-0732">Signal</keyword>
<protein>
    <submittedName>
        <fullName evidence="5">Uncharacterized protein</fullName>
    </submittedName>
</protein>
<comment type="caution">
    <text evidence="5">The sequence shown here is derived from an EMBL/GenBank/DDBJ whole genome shotgun (WGS) entry which is preliminary data.</text>
</comment>
<organism evidence="5 6">
    <name type="scientific">Dreissena polymorpha</name>
    <name type="common">Zebra mussel</name>
    <name type="synonym">Mytilus polymorpha</name>
    <dbReference type="NCBI Taxonomy" id="45954"/>
    <lineage>
        <taxon>Eukaryota</taxon>
        <taxon>Metazoa</taxon>
        <taxon>Spiralia</taxon>
        <taxon>Lophotrochozoa</taxon>
        <taxon>Mollusca</taxon>
        <taxon>Bivalvia</taxon>
        <taxon>Autobranchia</taxon>
        <taxon>Heteroconchia</taxon>
        <taxon>Euheterodonta</taxon>
        <taxon>Imparidentia</taxon>
        <taxon>Neoheterodontei</taxon>
        <taxon>Myida</taxon>
        <taxon>Dreissenoidea</taxon>
        <taxon>Dreissenidae</taxon>
        <taxon>Dreissena</taxon>
    </lineage>
</organism>
<dbReference type="OrthoDB" id="2821340at2759"/>
<evidence type="ECO:0000256" key="1">
    <source>
        <dbReference type="ARBA" id="ARBA00004613"/>
    </source>
</evidence>
<comment type="subcellular location">
    <subcellularLocation>
        <location evidence="1">Secreted</location>
    </subcellularLocation>
</comment>
<dbReference type="AlphaFoldDB" id="A0A9D4MTQ7"/>
<dbReference type="GO" id="GO:0005576">
    <property type="term" value="C:extracellular region"/>
    <property type="evidence" value="ECO:0007669"/>
    <property type="project" value="UniProtKB-SubCell"/>
</dbReference>
<proteinExistence type="predicted"/>
<evidence type="ECO:0000256" key="2">
    <source>
        <dbReference type="ARBA" id="ARBA00022525"/>
    </source>
</evidence>
<sequence length="167" mass="18733">MIGFLAVLLVLRLLFAASEIQDTNKMYTSGSDALYNCSSVEEICKVPIPSSYNNCSRAGVWKNELQSVMRITCIQGQIRGFYCSAVGKAKSYYPLSGRYLVARGNSVIMGWTVAWQNPSGNNQSSTSWSAISYTGDVIESQWLLTSYSTELWRTVMSNRDRFMKVRC</sequence>
<dbReference type="InterPro" id="IPR036896">
    <property type="entry name" value="Avidin-like_sf"/>
</dbReference>
<reference evidence="5" key="1">
    <citation type="journal article" date="2019" name="bioRxiv">
        <title>The Genome of the Zebra Mussel, Dreissena polymorpha: A Resource for Invasive Species Research.</title>
        <authorList>
            <person name="McCartney M.A."/>
            <person name="Auch B."/>
            <person name="Kono T."/>
            <person name="Mallez S."/>
            <person name="Zhang Y."/>
            <person name="Obille A."/>
            <person name="Becker A."/>
            <person name="Abrahante J.E."/>
            <person name="Garbe J."/>
            <person name="Badalamenti J.P."/>
            <person name="Herman A."/>
            <person name="Mangelson H."/>
            <person name="Liachko I."/>
            <person name="Sullivan S."/>
            <person name="Sone E.D."/>
            <person name="Koren S."/>
            <person name="Silverstein K.A.T."/>
            <person name="Beckman K.B."/>
            <person name="Gohl D.M."/>
        </authorList>
    </citation>
    <scope>NUCLEOTIDE SEQUENCE</scope>
    <source>
        <strain evidence="5">Duluth1</strain>
        <tissue evidence="5">Whole animal</tissue>
    </source>
</reference>
<dbReference type="SUPFAM" id="SSF50876">
    <property type="entry name" value="Avidin/streptavidin"/>
    <property type="match status" value="1"/>
</dbReference>
<evidence type="ECO:0000313" key="5">
    <source>
        <dbReference type="EMBL" id="KAH3881636.1"/>
    </source>
</evidence>